<evidence type="ECO:0000256" key="3">
    <source>
        <dbReference type="ARBA" id="ARBA00022481"/>
    </source>
</evidence>
<feature type="transmembrane region" description="Helical" evidence="12">
    <location>
        <begin position="12"/>
        <end position="29"/>
    </location>
</feature>
<dbReference type="CDD" id="cd12912">
    <property type="entry name" value="PDC2_MCP_like"/>
    <property type="match status" value="1"/>
</dbReference>
<evidence type="ECO:0000256" key="6">
    <source>
        <dbReference type="ARBA" id="ARBA00022692"/>
    </source>
</evidence>
<dbReference type="SUPFAM" id="SSF103190">
    <property type="entry name" value="Sensory domain-like"/>
    <property type="match status" value="1"/>
</dbReference>
<sequence length="629" mass="68142">MIANLKFSHKVLLAASLVVVAAFSLFTLYNDSIQRRTIRTNLENHLEEMSQITAASVQAWLSGRLLLVDHVAQTLANDPAPESVTRLLEQKSLLSTFTFTYLGRRDGGFAIRPKDDLPADYDPRTRPWYIDAMAAGGTTLTEPYLDVTTGQLMMTIATPVSHGGQALGVVGGDLTLETMANIVSSLDLGGIGYAFLVNADGKVLVHPDKGQVMKQLSDIYPQKTPTLSTHISETEQEGKPRILMFSAIKGLPSVNWYVGLSIDKDKAYEALGDFRASAILAMVIAVALTLLLLGILIRVLMQPLRLMGKAMRDIAQGEGDLTRRLDVHSKDEFGTLAGDFNLFVERIQHSIREVSSATTHVNEVARRVMQTSSASMANSDEQANRTHSIAAAINELGAAAQEIARNAGIASHQASDARVQAEGGRQIVTRTIHAMDELSGKIRLSCSNIEALNGKTENIGRILEVIKGISEQTNLLALNAAIEAARAGEAGRGFAVVADEVRSLAYRTQTSAQEIHTMIEELQVGARAAVQTMSESERYSKDGVMIAYQAGERLSSVTDGIGQIDGINQSVAAATEEQTSVIDSLNVDITQIKTLNEEGVQNLQATLQACDDLERQATRLKQWVDGFRT</sequence>
<dbReference type="PANTHER" id="PTHR32089">
    <property type="entry name" value="METHYL-ACCEPTING CHEMOTAXIS PROTEIN MCPB"/>
    <property type="match status" value="1"/>
</dbReference>
<dbReference type="GO" id="GO:0006935">
    <property type="term" value="P:chemotaxis"/>
    <property type="evidence" value="ECO:0007669"/>
    <property type="project" value="UniProtKB-KW"/>
</dbReference>
<dbReference type="Gene3D" id="3.30.450.20">
    <property type="entry name" value="PAS domain"/>
    <property type="match status" value="2"/>
</dbReference>
<evidence type="ECO:0000256" key="4">
    <source>
        <dbReference type="ARBA" id="ARBA00022500"/>
    </source>
</evidence>
<evidence type="ECO:0000259" key="13">
    <source>
        <dbReference type="PROSITE" id="PS50111"/>
    </source>
</evidence>
<dbReference type="Pfam" id="PF02743">
    <property type="entry name" value="dCache_1"/>
    <property type="match status" value="1"/>
</dbReference>
<dbReference type="GO" id="GO:0005886">
    <property type="term" value="C:plasma membrane"/>
    <property type="evidence" value="ECO:0007669"/>
    <property type="project" value="UniProtKB-SubCell"/>
</dbReference>
<dbReference type="GO" id="GO:0016597">
    <property type="term" value="F:amino acid binding"/>
    <property type="evidence" value="ECO:0007669"/>
    <property type="project" value="UniProtKB-ARBA"/>
</dbReference>
<dbReference type="FunFam" id="1.10.287.950:FF:000001">
    <property type="entry name" value="Methyl-accepting chemotaxis sensory transducer"/>
    <property type="match status" value="1"/>
</dbReference>
<feature type="transmembrane region" description="Helical" evidence="12">
    <location>
        <begin position="278"/>
        <end position="301"/>
    </location>
</feature>
<dbReference type="InterPro" id="IPR004089">
    <property type="entry name" value="MCPsignal_dom"/>
</dbReference>
<evidence type="ECO:0000256" key="5">
    <source>
        <dbReference type="ARBA" id="ARBA00022519"/>
    </source>
</evidence>
<organism evidence="15 16">
    <name type="scientific">Pseudomonas fluorescens</name>
    <dbReference type="NCBI Taxonomy" id="294"/>
    <lineage>
        <taxon>Bacteria</taxon>
        <taxon>Pseudomonadati</taxon>
        <taxon>Pseudomonadota</taxon>
        <taxon>Gammaproteobacteria</taxon>
        <taxon>Pseudomonadales</taxon>
        <taxon>Pseudomonadaceae</taxon>
        <taxon>Pseudomonas</taxon>
    </lineage>
</organism>
<dbReference type="EMBL" id="JXNZ01000071">
    <property type="protein sequence ID" value="KIQ59517.1"/>
    <property type="molecule type" value="Genomic_DNA"/>
</dbReference>
<dbReference type="InterPro" id="IPR004090">
    <property type="entry name" value="Chemotax_Me-accpt_rcpt"/>
</dbReference>
<comment type="similarity">
    <text evidence="10">Belongs to the methyl-accepting chemotaxis (MCP) protein family.</text>
</comment>
<dbReference type="Pfam" id="PF00015">
    <property type="entry name" value="MCPsignal"/>
    <property type="match status" value="1"/>
</dbReference>
<dbReference type="InterPro" id="IPR003660">
    <property type="entry name" value="HAMP_dom"/>
</dbReference>
<keyword evidence="8 12" id="KW-0472">Membrane</keyword>
<dbReference type="GO" id="GO:0043200">
    <property type="term" value="P:response to amino acid"/>
    <property type="evidence" value="ECO:0007669"/>
    <property type="project" value="UniProtKB-ARBA"/>
</dbReference>
<proteinExistence type="inferred from homology"/>
<keyword evidence="4" id="KW-0145">Chemotaxis</keyword>
<keyword evidence="9 11" id="KW-0807">Transducer</keyword>
<name>A0A0D0PFS0_PSEFL</name>
<dbReference type="SMART" id="SM00304">
    <property type="entry name" value="HAMP"/>
    <property type="match status" value="2"/>
</dbReference>
<evidence type="ECO:0000313" key="16">
    <source>
        <dbReference type="Proteomes" id="UP000032101"/>
    </source>
</evidence>
<evidence type="ECO:0000256" key="1">
    <source>
        <dbReference type="ARBA" id="ARBA00004429"/>
    </source>
</evidence>
<dbReference type="PATRIC" id="fig|294.124.peg.2117"/>
<keyword evidence="6 12" id="KW-0812">Transmembrane</keyword>
<keyword evidence="7 12" id="KW-1133">Transmembrane helix</keyword>
<dbReference type="Proteomes" id="UP000032101">
    <property type="component" value="Unassembled WGS sequence"/>
</dbReference>
<keyword evidence="5" id="KW-0997">Cell inner membrane</keyword>
<dbReference type="FunFam" id="3.30.450.20:FF:000048">
    <property type="entry name" value="Methyl-accepting chemotaxis protein"/>
    <property type="match status" value="1"/>
</dbReference>
<evidence type="ECO:0000256" key="9">
    <source>
        <dbReference type="ARBA" id="ARBA00023224"/>
    </source>
</evidence>
<dbReference type="CDD" id="cd12913">
    <property type="entry name" value="PDC1_MCP_like"/>
    <property type="match status" value="1"/>
</dbReference>
<dbReference type="AlphaFoldDB" id="A0A0D0PFS0"/>
<keyword evidence="2" id="KW-1003">Cell membrane</keyword>
<dbReference type="PANTHER" id="PTHR32089:SF39">
    <property type="entry name" value="METHYL-ACCEPTING CHEMOTAXIS PROTEIN HLYB"/>
    <property type="match status" value="1"/>
</dbReference>
<dbReference type="CDD" id="cd06225">
    <property type="entry name" value="HAMP"/>
    <property type="match status" value="1"/>
</dbReference>
<protein>
    <submittedName>
        <fullName evidence="15">Chemotaxis protein</fullName>
    </submittedName>
</protein>
<evidence type="ECO:0000256" key="11">
    <source>
        <dbReference type="PROSITE-ProRule" id="PRU00284"/>
    </source>
</evidence>
<comment type="caution">
    <text evidence="15">The sequence shown here is derived from an EMBL/GenBank/DDBJ whole genome shotgun (WGS) entry which is preliminary data.</text>
</comment>
<dbReference type="InterPro" id="IPR033479">
    <property type="entry name" value="dCache_1"/>
</dbReference>
<evidence type="ECO:0000256" key="12">
    <source>
        <dbReference type="SAM" id="Phobius"/>
    </source>
</evidence>
<dbReference type="SMART" id="SM00283">
    <property type="entry name" value="MA"/>
    <property type="match status" value="1"/>
</dbReference>
<evidence type="ECO:0000313" key="15">
    <source>
        <dbReference type="EMBL" id="KIQ59517.1"/>
    </source>
</evidence>
<reference evidence="15 16" key="1">
    <citation type="submission" date="2015-01" db="EMBL/GenBank/DDBJ databases">
        <title>Draft Genome Sequence of the Biocontrol and Plant Growth-Promoting Rhizobacteria (PGPR) Pseudomonas fluorescens UM270.</title>
        <authorList>
            <person name="Hernandez-Salmeron J.E."/>
            <person name="Santoyo G."/>
            <person name="Moreno-Hagelsieb G."/>
            <person name="Hernandez-Leon R."/>
        </authorList>
    </citation>
    <scope>NUCLEOTIDE SEQUENCE [LARGE SCALE GENOMIC DNA]</scope>
    <source>
        <strain evidence="15 16">UM270</strain>
    </source>
</reference>
<dbReference type="GO" id="GO:0007165">
    <property type="term" value="P:signal transduction"/>
    <property type="evidence" value="ECO:0007669"/>
    <property type="project" value="UniProtKB-KW"/>
</dbReference>
<accession>A0A0D0PFS0</accession>
<dbReference type="CDD" id="cd11386">
    <property type="entry name" value="MCP_signal"/>
    <property type="match status" value="1"/>
</dbReference>
<dbReference type="OrthoDB" id="7021108at2"/>
<keyword evidence="3" id="KW-0488">Methylation</keyword>
<dbReference type="Gene3D" id="1.10.287.950">
    <property type="entry name" value="Methyl-accepting chemotaxis protein"/>
    <property type="match status" value="1"/>
</dbReference>
<feature type="domain" description="Methyl-accepting transducer" evidence="13">
    <location>
        <begin position="357"/>
        <end position="593"/>
    </location>
</feature>
<dbReference type="PROSITE" id="PS50885">
    <property type="entry name" value="HAMP"/>
    <property type="match status" value="1"/>
</dbReference>
<dbReference type="SUPFAM" id="SSF58104">
    <property type="entry name" value="Methyl-accepting chemotaxis protein (MCP) signaling domain"/>
    <property type="match status" value="1"/>
</dbReference>
<comment type="subcellular location">
    <subcellularLocation>
        <location evidence="1">Cell inner membrane</location>
        <topology evidence="1">Multi-pass membrane protein</topology>
    </subcellularLocation>
</comment>
<evidence type="ECO:0000259" key="14">
    <source>
        <dbReference type="PROSITE" id="PS50885"/>
    </source>
</evidence>
<dbReference type="InterPro" id="IPR029151">
    <property type="entry name" value="Sensor-like_sf"/>
</dbReference>
<dbReference type="PRINTS" id="PR00260">
    <property type="entry name" value="CHEMTRNSDUCR"/>
</dbReference>
<dbReference type="GO" id="GO:0004888">
    <property type="term" value="F:transmembrane signaling receptor activity"/>
    <property type="evidence" value="ECO:0007669"/>
    <property type="project" value="InterPro"/>
</dbReference>
<gene>
    <name evidence="15" type="ORF">RL74_10270</name>
</gene>
<feature type="domain" description="HAMP" evidence="14">
    <location>
        <begin position="298"/>
        <end position="352"/>
    </location>
</feature>
<evidence type="ECO:0000256" key="2">
    <source>
        <dbReference type="ARBA" id="ARBA00022475"/>
    </source>
</evidence>
<evidence type="ECO:0000256" key="7">
    <source>
        <dbReference type="ARBA" id="ARBA00022989"/>
    </source>
</evidence>
<evidence type="ECO:0000256" key="8">
    <source>
        <dbReference type="ARBA" id="ARBA00023136"/>
    </source>
</evidence>
<dbReference type="Pfam" id="PF00672">
    <property type="entry name" value="HAMP"/>
    <property type="match status" value="1"/>
</dbReference>
<evidence type="ECO:0000256" key="10">
    <source>
        <dbReference type="ARBA" id="ARBA00029447"/>
    </source>
</evidence>
<dbReference type="PROSITE" id="PS50111">
    <property type="entry name" value="CHEMOTAXIS_TRANSDUC_2"/>
    <property type="match status" value="1"/>
</dbReference>